<evidence type="ECO:0000313" key="2">
    <source>
        <dbReference type="Proteomes" id="UP000177230"/>
    </source>
</evidence>
<gene>
    <name evidence="1" type="ORF">A2024_08380</name>
</gene>
<name>A0A1F5R4E7_9BACT</name>
<sequence>MAWLADKMKKWAAQIDRHAPGKGDSVIAGYDKVPDRPEEYAVWSEQAMKRLETAVPEQPAREEIMQGRACVFTEEFGTGPIDALAKLYAETKSVDKVLEAMGADKGKFGQPYREGSVIYEIRSPRDPEAFAKAATPYEKQMAACFCPLMRATKNVVSKEYCHCSAGWYKGIYEGIFKTPIRVEVLEAIISGDEHCKFAIHLPGDLK</sequence>
<accession>A0A1F5R4E7</accession>
<protein>
    <recommendedName>
        <fullName evidence="3">L-2-amino-thiazoline-4-carboxylic acid hydrolase</fullName>
    </recommendedName>
</protein>
<proteinExistence type="predicted"/>
<dbReference type="InterPro" id="IPR046142">
    <property type="entry name" value="DUF6144"/>
</dbReference>
<reference evidence="1 2" key="1">
    <citation type="journal article" date="2016" name="Nat. Commun.">
        <title>Thousands of microbial genomes shed light on interconnected biogeochemical processes in an aquifer system.</title>
        <authorList>
            <person name="Anantharaman K."/>
            <person name="Brown C.T."/>
            <person name="Hug L.A."/>
            <person name="Sharon I."/>
            <person name="Castelle C.J."/>
            <person name="Probst A.J."/>
            <person name="Thomas B.C."/>
            <person name="Singh A."/>
            <person name="Wilkins M.J."/>
            <person name="Karaoz U."/>
            <person name="Brodie E.L."/>
            <person name="Williams K.H."/>
            <person name="Hubbard S.S."/>
            <person name="Banfield J.F."/>
        </authorList>
    </citation>
    <scope>NUCLEOTIDE SEQUENCE [LARGE SCALE GENOMIC DNA]</scope>
</reference>
<dbReference type="Gene3D" id="3.30.1380.20">
    <property type="entry name" value="Trafficking protein particle complex subunit 3"/>
    <property type="match status" value="1"/>
</dbReference>
<evidence type="ECO:0008006" key="3">
    <source>
        <dbReference type="Google" id="ProtNLM"/>
    </source>
</evidence>
<organism evidence="1 2">
    <name type="scientific">Candidatus Edwardsbacteria bacterium GWF2_54_11</name>
    <dbReference type="NCBI Taxonomy" id="1817851"/>
    <lineage>
        <taxon>Bacteria</taxon>
        <taxon>Candidatus Edwardsiibacteriota</taxon>
    </lineage>
</organism>
<dbReference type="AlphaFoldDB" id="A0A1F5R4E7"/>
<evidence type="ECO:0000313" key="1">
    <source>
        <dbReference type="EMBL" id="OGF09296.1"/>
    </source>
</evidence>
<dbReference type="Proteomes" id="UP000177230">
    <property type="component" value="Unassembled WGS sequence"/>
</dbReference>
<dbReference type="Pfam" id="PF19641">
    <property type="entry name" value="DUF6144"/>
    <property type="match status" value="1"/>
</dbReference>
<comment type="caution">
    <text evidence="1">The sequence shown here is derived from an EMBL/GenBank/DDBJ whole genome shotgun (WGS) entry which is preliminary data.</text>
</comment>
<dbReference type="EMBL" id="MFFM01000042">
    <property type="protein sequence ID" value="OGF09296.1"/>
    <property type="molecule type" value="Genomic_DNA"/>
</dbReference>